<evidence type="ECO:0000256" key="5">
    <source>
        <dbReference type="ARBA" id="ARBA00023136"/>
    </source>
</evidence>
<feature type="transmembrane region" description="Helical" evidence="6">
    <location>
        <begin position="169"/>
        <end position="187"/>
    </location>
</feature>
<reference evidence="7 8" key="1">
    <citation type="submission" date="2016-04" db="EMBL/GenBank/DDBJ databases">
        <title>Complete genome sequence and analysis of deep-sea sediment isolate, Amycolatopsis sp. WP1.</title>
        <authorList>
            <person name="Wang H."/>
            <person name="Chen S."/>
            <person name="Wu Q."/>
        </authorList>
    </citation>
    <scope>NUCLEOTIDE SEQUENCE [LARGE SCALE GENOMIC DNA]</scope>
    <source>
        <strain evidence="7 8">WP1</strain>
    </source>
</reference>
<feature type="transmembrane region" description="Helical" evidence="6">
    <location>
        <begin position="354"/>
        <end position="374"/>
    </location>
</feature>
<proteinExistence type="predicted"/>
<keyword evidence="3 6" id="KW-0812">Transmembrane</keyword>
<dbReference type="PANTHER" id="PTHR23513">
    <property type="entry name" value="INTEGRAL MEMBRANE EFFLUX PROTEIN-RELATED"/>
    <property type="match status" value="1"/>
</dbReference>
<dbReference type="GO" id="GO:0005886">
    <property type="term" value="C:plasma membrane"/>
    <property type="evidence" value="ECO:0007669"/>
    <property type="project" value="UniProtKB-SubCell"/>
</dbReference>
<feature type="transmembrane region" description="Helical" evidence="6">
    <location>
        <begin position="107"/>
        <end position="124"/>
    </location>
</feature>
<evidence type="ECO:0000313" key="8">
    <source>
        <dbReference type="Proteomes" id="UP000250434"/>
    </source>
</evidence>
<dbReference type="GO" id="GO:0022857">
    <property type="term" value="F:transmembrane transporter activity"/>
    <property type="evidence" value="ECO:0007669"/>
    <property type="project" value="InterPro"/>
</dbReference>
<dbReference type="InterPro" id="IPR036259">
    <property type="entry name" value="MFS_trans_sf"/>
</dbReference>
<evidence type="ECO:0000256" key="6">
    <source>
        <dbReference type="SAM" id="Phobius"/>
    </source>
</evidence>
<protein>
    <submittedName>
        <fullName evidence="7">MFS transporter</fullName>
    </submittedName>
</protein>
<dbReference type="Gene3D" id="1.20.1250.20">
    <property type="entry name" value="MFS general substrate transporter like domains"/>
    <property type="match status" value="1"/>
</dbReference>
<dbReference type="EMBL" id="CP015163">
    <property type="protein sequence ID" value="AXB45801.1"/>
    <property type="molecule type" value="Genomic_DNA"/>
</dbReference>
<dbReference type="PANTHER" id="PTHR23513:SF6">
    <property type="entry name" value="MAJOR FACILITATOR SUPERFAMILY ASSOCIATED DOMAIN-CONTAINING PROTEIN"/>
    <property type="match status" value="1"/>
</dbReference>
<dbReference type="SUPFAM" id="SSF103473">
    <property type="entry name" value="MFS general substrate transporter"/>
    <property type="match status" value="1"/>
</dbReference>
<dbReference type="AlphaFoldDB" id="A0A344LCM7"/>
<evidence type="ECO:0000256" key="1">
    <source>
        <dbReference type="ARBA" id="ARBA00004651"/>
    </source>
</evidence>
<organism evidence="7 8">
    <name type="scientific">Amycolatopsis albispora</name>
    <dbReference type="NCBI Taxonomy" id="1804986"/>
    <lineage>
        <taxon>Bacteria</taxon>
        <taxon>Bacillati</taxon>
        <taxon>Actinomycetota</taxon>
        <taxon>Actinomycetes</taxon>
        <taxon>Pseudonocardiales</taxon>
        <taxon>Pseudonocardiaceae</taxon>
        <taxon>Amycolatopsis</taxon>
    </lineage>
</organism>
<keyword evidence="8" id="KW-1185">Reference proteome</keyword>
<accession>A0A344LCM7</accession>
<dbReference type="RefSeq" id="WP_113695035.1">
    <property type="nucleotide sequence ID" value="NZ_CP015163.1"/>
</dbReference>
<feature type="transmembrane region" description="Helical" evidence="6">
    <location>
        <begin position="308"/>
        <end position="333"/>
    </location>
</feature>
<dbReference type="KEGG" id="aab:A4R43_27695"/>
<dbReference type="OrthoDB" id="9815525at2"/>
<name>A0A344LCM7_9PSEU</name>
<dbReference type="CDD" id="cd06173">
    <property type="entry name" value="MFS_MefA_like"/>
    <property type="match status" value="1"/>
</dbReference>
<dbReference type="Pfam" id="PF07690">
    <property type="entry name" value="MFS_1"/>
    <property type="match status" value="1"/>
</dbReference>
<keyword evidence="4 6" id="KW-1133">Transmembrane helix</keyword>
<feature type="transmembrane region" description="Helical" evidence="6">
    <location>
        <begin position="254"/>
        <end position="273"/>
    </location>
</feature>
<evidence type="ECO:0000256" key="3">
    <source>
        <dbReference type="ARBA" id="ARBA00022692"/>
    </source>
</evidence>
<feature type="transmembrane region" description="Helical" evidence="6">
    <location>
        <begin position="285"/>
        <end position="302"/>
    </location>
</feature>
<comment type="subcellular location">
    <subcellularLocation>
        <location evidence="1">Cell membrane</location>
        <topology evidence="1">Multi-pass membrane protein</topology>
    </subcellularLocation>
</comment>
<evidence type="ECO:0000256" key="4">
    <source>
        <dbReference type="ARBA" id="ARBA00022989"/>
    </source>
</evidence>
<feature type="transmembrane region" description="Helical" evidence="6">
    <location>
        <begin position="223"/>
        <end position="248"/>
    </location>
</feature>
<dbReference type="Proteomes" id="UP000250434">
    <property type="component" value="Chromosome"/>
</dbReference>
<sequence>MPTWGLLRKPDFRAFWTADLLSQFGTRVAFLGVPLLATTTLNATATQVALLRALESSAYLVLGLQAGAWCDRLQARPVLILADLGRAVLIASVPVCAVFGVLTLWQLFAVVLLTGLLTVFFDVAHQTYLPRLVDRGELLEGNAKLQTNMSVAAIAAPTASGFLVQLLGAPAALGATALGYLSSAGWLSRIRAREARPVVEKRKLRREIGEGLRAVFRHPVLRALALSGASISAFQSVHIASSVVFLIREIGLDAGAVGLLGTLGLTGALAGAVSARRLASALGHARALWLMTLLLGLAYLFYPLTGPGWGLVCWSVAGFGTAFGVIVVNVLQLTYQQLTCPDDLLGRVNATMRFLSLGMVPVGSAGAAVLAPLIGLRATLWTAAVGVLASATWLFFSPLRTRRN</sequence>
<gene>
    <name evidence="7" type="ORF">A4R43_27695</name>
</gene>
<evidence type="ECO:0000256" key="2">
    <source>
        <dbReference type="ARBA" id="ARBA00022475"/>
    </source>
</evidence>
<feature type="transmembrane region" description="Helical" evidence="6">
    <location>
        <begin position="380"/>
        <end position="399"/>
    </location>
</feature>
<dbReference type="InterPro" id="IPR011701">
    <property type="entry name" value="MFS"/>
</dbReference>
<evidence type="ECO:0000313" key="7">
    <source>
        <dbReference type="EMBL" id="AXB45801.1"/>
    </source>
</evidence>
<keyword evidence="5 6" id="KW-0472">Membrane</keyword>
<keyword evidence="2" id="KW-1003">Cell membrane</keyword>